<dbReference type="InterPro" id="IPR024291">
    <property type="entry name" value="DUF3829"/>
</dbReference>
<protein>
    <submittedName>
        <fullName evidence="1">DUF3829 domain-containing protein</fullName>
    </submittedName>
</protein>
<sequence length="265" mass="31272">MINRNYEQYLYDVDSARGAQKNGVYFIYSLTTEEIDLLDKAIESKPVINEVDKEMKVVSGAVRQLTEVVNEAKNYYYRENYKDDDFAKAKELHPSIMGLFQDYYKAYYAMREAFIKLQYKMLDADLNELKKDEQPIRYHVLMNLDQGRKIIRFIQETPDIGALNLSELDLMFNAFKAGLSDLEESIEQQDEAKEFGNSSIFLEGYTNLAGKFIISFRNLKQRVKKKDFNYTPTYPNVPDRGTPEKMIETYQEMFWAYNQLVRTYY</sequence>
<gene>
    <name evidence="1" type="ORF">IBL28_04585</name>
</gene>
<dbReference type="EMBL" id="JACVDC010000007">
    <property type="protein sequence ID" value="MBC9795232.1"/>
    <property type="molecule type" value="Genomic_DNA"/>
</dbReference>
<dbReference type="AlphaFoldDB" id="A0A926Q0U0"/>
<evidence type="ECO:0000313" key="2">
    <source>
        <dbReference type="Proteomes" id="UP000653730"/>
    </source>
</evidence>
<dbReference type="Pfam" id="PF12889">
    <property type="entry name" value="DUF3829"/>
    <property type="match status" value="1"/>
</dbReference>
<keyword evidence="2" id="KW-1185">Reference proteome</keyword>
<reference evidence="1 2" key="1">
    <citation type="submission" date="2020-09" db="EMBL/GenBank/DDBJ databases">
        <title>Sinomicrobium weinanense sp. nov., a halophilic bacteria isolated from saline-alkali soil.</title>
        <authorList>
            <person name="Wu P."/>
            <person name="Ren H."/>
            <person name="Mei Y."/>
            <person name="Liang Y."/>
            <person name="Chen Z."/>
        </authorList>
    </citation>
    <scope>NUCLEOTIDE SEQUENCE [LARGE SCALE GENOMIC DNA]</scope>
    <source>
        <strain evidence="1 2">FJxs</strain>
    </source>
</reference>
<accession>A0A926Q0U0</accession>
<dbReference type="Proteomes" id="UP000653730">
    <property type="component" value="Unassembled WGS sequence"/>
</dbReference>
<organism evidence="1 2">
    <name type="scientific">Sinomicrobium weinanense</name>
    <dbReference type="NCBI Taxonomy" id="2842200"/>
    <lineage>
        <taxon>Bacteria</taxon>
        <taxon>Pseudomonadati</taxon>
        <taxon>Bacteroidota</taxon>
        <taxon>Flavobacteriia</taxon>
        <taxon>Flavobacteriales</taxon>
        <taxon>Flavobacteriaceae</taxon>
        <taxon>Sinomicrobium</taxon>
    </lineage>
</organism>
<comment type="caution">
    <text evidence="1">The sequence shown here is derived from an EMBL/GenBank/DDBJ whole genome shotgun (WGS) entry which is preliminary data.</text>
</comment>
<proteinExistence type="predicted"/>
<evidence type="ECO:0000313" key="1">
    <source>
        <dbReference type="EMBL" id="MBC9795232.1"/>
    </source>
</evidence>
<name>A0A926Q0U0_9FLAO</name>